<protein>
    <submittedName>
        <fullName evidence="4">Uncharacterized protein</fullName>
    </submittedName>
</protein>
<evidence type="ECO:0000256" key="2">
    <source>
        <dbReference type="ARBA" id="ARBA00035112"/>
    </source>
</evidence>
<sequence length="67" mass="7536">MSHCLYSILQSLMCASGVSLIVWKWDEEAGQSFPQGDVVHRCRDLDRIKEWALEHQLDDGGSTPASM</sequence>
<name>A0A9P5ZET7_PLEER</name>
<comment type="caution">
    <text evidence="4">The sequence shown here is derived from an EMBL/GenBank/DDBJ whole genome shotgun (WGS) entry which is preliminary data.</text>
</comment>
<evidence type="ECO:0000256" key="1">
    <source>
        <dbReference type="ARBA" id="ARBA00004685"/>
    </source>
</evidence>
<keyword evidence="5" id="KW-1185">Reference proteome</keyword>
<organism evidence="4 5">
    <name type="scientific">Pleurotus eryngii</name>
    <name type="common">Boletus of the steppes</name>
    <dbReference type="NCBI Taxonomy" id="5323"/>
    <lineage>
        <taxon>Eukaryota</taxon>
        <taxon>Fungi</taxon>
        <taxon>Dikarya</taxon>
        <taxon>Basidiomycota</taxon>
        <taxon>Agaricomycotina</taxon>
        <taxon>Agaricomycetes</taxon>
        <taxon>Agaricomycetidae</taxon>
        <taxon>Agaricales</taxon>
        <taxon>Pleurotineae</taxon>
        <taxon>Pleurotaceae</taxon>
        <taxon>Pleurotus</taxon>
    </lineage>
</organism>
<dbReference type="PANTHER" id="PTHR33365:SF4">
    <property type="entry name" value="CYCLOCHLOROTINE BIOSYNTHESIS PROTEIN O"/>
    <property type="match status" value="1"/>
</dbReference>
<gene>
    <name evidence="4" type="ORF">BDN71DRAFT_1459024</name>
</gene>
<comment type="similarity">
    <text evidence="2">Belongs to the ustYa family.</text>
</comment>
<evidence type="ECO:0000256" key="3">
    <source>
        <dbReference type="SAM" id="SignalP"/>
    </source>
</evidence>
<dbReference type="EMBL" id="MU154852">
    <property type="protein sequence ID" value="KAF9486942.1"/>
    <property type="molecule type" value="Genomic_DNA"/>
</dbReference>
<evidence type="ECO:0000313" key="5">
    <source>
        <dbReference type="Proteomes" id="UP000807025"/>
    </source>
</evidence>
<comment type="pathway">
    <text evidence="1">Mycotoxin biosynthesis.</text>
</comment>
<feature type="signal peptide" evidence="3">
    <location>
        <begin position="1"/>
        <end position="20"/>
    </location>
</feature>
<dbReference type="GO" id="GO:0043386">
    <property type="term" value="P:mycotoxin biosynthetic process"/>
    <property type="evidence" value="ECO:0007669"/>
    <property type="project" value="InterPro"/>
</dbReference>
<feature type="chain" id="PRO_5040496794" evidence="3">
    <location>
        <begin position="21"/>
        <end position="67"/>
    </location>
</feature>
<dbReference type="OrthoDB" id="3687641at2759"/>
<dbReference type="PANTHER" id="PTHR33365">
    <property type="entry name" value="YALI0B05434P"/>
    <property type="match status" value="1"/>
</dbReference>
<accession>A0A9P5ZET7</accession>
<dbReference type="AlphaFoldDB" id="A0A9P5ZET7"/>
<proteinExistence type="inferred from homology"/>
<dbReference type="Proteomes" id="UP000807025">
    <property type="component" value="Unassembled WGS sequence"/>
</dbReference>
<dbReference type="Pfam" id="PF11807">
    <property type="entry name" value="UstYa"/>
    <property type="match status" value="1"/>
</dbReference>
<reference evidence="4" key="1">
    <citation type="submission" date="2020-11" db="EMBL/GenBank/DDBJ databases">
        <authorList>
            <consortium name="DOE Joint Genome Institute"/>
            <person name="Ahrendt S."/>
            <person name="Riley R."/>
            <person name="Andreopoulos W."/>
            <person name="Labutti K."/>
            <person name="Pangilinan J."/>
            <person name="Ruiz-Duenas F.J."/>
            <person name="Barrasa J.M."/>
            <person name="Sanchez-Garcia M."/>
            <person name="Camarero S."/>
            <person name="Miyauchi S."/>
            <person name="Serrano A."/>
            <person name="Linde D."/>
            <person name="Babiker R."/>
            <person name="Drula E."/>
            <person name="Ayuso-Fernandez I."/>
            <person name="Pacheco R."/>
            <person name="Padilla G."/>
            <person name="Ferreira P."/>
            <person name="Barriuso J."/>
            <person name="Kellner H."/>
            <person name="Castanera R."/>
            <person name="Alfaro M."/>
            <person name="Ramirez L."/>
            <person name="Pisabarro A.G."/>
            <person name="Kuo A."/>
            <person name="Tritt A."/>
            <person name="Lipzen A."/>
            <person name="He G."/>
            <person name="Yan M."/>
            <person name="Ng V."/>
            <person name="Cullen D."/>
            <person name="Martin F."/>
            <person name="Rosso M.-N."/>
            <person name="Henrissat B."/>
            <person name="Hibbett D."/>
            <person name="Martinez A.T."/>
            <person name="Grigoriev I.V."/>
        </authorList>
    </citation>
    <scope>NUCLEOTIDE SEQUENCE</scope>
    <source>
        <strain evidence="4">ATCC 90797</strain>
    </source>
</reference>
<dbReference type="InterPro" id="IPR021765">
    <property type="entry name" value="UstYa-like"/>
</dbReference>
<keyword evidence="3" id="KW-0732">Signal</keyword>
<evidence type="ECO:0000313" key="4">
    <source>
        <dbReference type="EMBL" id="KAF9486942.1"/>
    </source>
</evidence>